<dbReference type="GO" id="GO:0006508">
    <property type="term" value="P:proteolysis"/>
    <property type="evidence" value="ECO:0007669"/>
    <property type="project" value="UniProtKB-KW"/>
</dbReference>
<evidence type="ECO:0000313" key="2">
    <source>
        <dbReference type="EMBL" id="QQT00769.1"/>
    </source>
</evidence>
<keyword evidence="2" id="KW-0645">Protease</keyword>
<name>A0A974NMT7_PERPY</name>
<evidence type="ECO:0000259" key="1">
    <source>
        <dbReference type="Pfam" id="PF10026"/>
    </source>
</evidence>
<dbReference type="KEGG" id="ppsr:I6J18_02225"/>
<dbReference type="Pfam" id="PF10026">
    <property type="entry name" value="DUF2268"/>
    <property type="match status" value="1"/>
</dbReference>
<dbReference type="GO" id="GO:0008233">
    <property type="term" value="F:peptidase activity"/>
    <property type="evidence" value="ECO:0007669"/>
    <property type="project" value="UniProtKB-KW"/>
</dbReference>
<accession>A0A974NMT7</accession>
<dbReference type="PROSITE" id="PS51257">
    <property type="entry name" value="PROKAR_LIPOPROTEIN"/>
    <property type="match status" value="1"/>
</dbReference>
<proteinExistence type="predicted"/>
<reference evidence="2 3" key="1">
    <citation type="submission" date="2021-01" db="EMBL/GenBank/DDBJ databases">
        <title>FDA dAtabase for Regulatory Grade micrObial Sequences (FDA-ARGOS): Supporting development and validation of Infectious Disease Dx tests.</title>
        <authorList>
            <person name="Nelson B."/>
            <person name="Plummer A."/>
            <person name="Tallon L."/>
            <person name="Sadzewicz L."/>
            <person name="Zhao X."/>
            <person name="Boylan J."/>
            <person name="Ott S."/>
            <person name="Bowen H."/>
            <person name="Vavikolanu K."/>
            <person name="Mehta A."/>
            <person name="Aluvathingal J."/>
            <person name="Nadendla S."/>
            <person name="Myers T."/>
            <person name="Yan Y."/>
            <person name="Sichtig H."/>
        </authorList>
    </citation>
    <scope>NUCLEOTIDE SEQUENCE [LARGE SCALE GENOMIC DNA]</scope>
    <source>
        <strain evidence="2 3">FDAARGOS_1161</strain>
    </source>
</reference>
<dbReference type="EMBL" id="CP068053">
    <property type="protein sequence ID" value="QQT00769.1"/>
    <property type="molecule type" value="Genomic_DNA"/>
</dbReference>
<protein>
    <submittedName>
        <fullName evidence="2">Zn-dependent protease</fullName>
    </submittedName>
</protein>
<evidence type="ECO:0000313" key="3">
    <source>
        <dbReference type="Proteomes" id="UP000595254"/>
    </source>
</evidence>
<sequence length="276" mass="31526">MKRMFWCSFGLLVVLLTGSCTNKEESKLKGIEFKANGLEFEILETNVLFVHYLEKVDTTEDAKELYDKEIIQPIYDSCFKEGEYIHMAEGFLTNPPTDLSLLRTNVNNYDSDTMIKNIKKSLTESARHLQGKKKTTICVIPSKDSINNNDLLGLTVGTGKILMFTHLFDSDTSIQSTIAHEYHHSVWTKKYLESSPSDTVLDNLVFEGKAKMFEDKVIGPVSVDNSYNRTVWETIEGDLFKEDIERTLDIISGTDEIPYLYGYSEGYKIVKSYLEE</sequence>
<dbReference type="AlphaFoldDB" id="A0A974NMT7"/>
<dbReference type="InterPro" id="IPR018728">
    <property type="entry name" value="DUF2268"/>
</dbReference>
<organism evidence="2 3">
    <name type="scientific">Peribacillus psychrosaccharolyticus</name>
    <name type="common">Bacillus psychrosaccharolyticus</name>
    <dbReference type="NCBI Taxonomy" id="1407"/>
    <lineage>
        <taxon>Bacteria</taxon>
        <taxon>Bacillati</taxon>
        <taxon>Bacillota</taxon>
        <taxon>Bacilli</taxon>
        <taxon>Bacillales</taxon>
        <taxon>Bacillaceae</taxon>
        <taxon>Peribacillus</taxon>
    </lineage>
</organism>
<gene>
    <name evidence="2" type="ORF">I6J18_02225</name>
</gene>
<dbReference type="Proteomes" id="UP000595254">
    <property type="component" value="Chromosome"/>
</dbReference>
<keyword evidence="3" id="KW-1185">Reference proteome</keyword>
<keyword evidence="2" id="KW-0378">Hydrolase</keyword>
<feature type="domain" description="DUF2268" evidence="1">
    <location>
        <begin position="120"/>
        <end position="276"/>
    </location>
</feature>